<reference evidence="7" key="1">
    <citation type="journal article" date="2013" name="Genome Biol. Evol.">
        <title>The genome sequence of Streptomyces lividans 66 reveals a novel tRNA-dependent peptide biosynthetic system within a metal-related genomic island.</title>
        <authorList>
            <person name="Cruz-Morales P."/>
            <person name="Vijgenboom E."/>
            <person name="Iruegas-Bocardo F."/>
            <person name="Girard G."/>
            <person name="Yanez-Guerra L.A."/>
            <person name="Ramos-Aboites H.E."/>
            <person name="Pernodet J.L."/>
            <person name="Anne J."/>
            <person name="van Wezel G.P."/>
            <person name="Barona-Gomez F."/>
        </authorList>
    </citation>
    <scope>NUCLEOTIDE SEQUENCE [LARGE SCALE GENOMIC DNA]</scope>
    <source>
        <strain evidence="7">1326</strain>
    </source>
</reference>
<feature type="compositionally biased region" description="Basic residues" evidence="1">
    <location>
        <begin position="965"/>
        <end position="984"/>
    </location>
</feature>
<dbReference type="Pfam" id="PF05592">
    <property type="entry name" value="Bac_rhamnosid"/>
    <property type="match status" value="1"/>
</dbReference>
<feature type="compositionally biased region" description="Basic residues" evidence="1">
    <location>
        <begin position="818"/>
        <end position="843"/>
    </location>
</feature>
<dbReference type="InterPro" id="IPR008928">
    <property type="entry name" value="6-hairpin_glycosidase_sf"/>
</dbReference>
<evidence type="ECO:0000259" key="3">
    <source>
        <dbReference type="Pfam" id="PF08531"/>
    </source>
</evidence>
<dbReference type="CDD" id="cd03143">
    <property type="entry name" value="A4_beta-galactosidase_middle_domain"/>
    <property type="match status" value="1"/>
</dbReference>
<feature type="compositionally biased region" description="Basic and acidic residues" evidence="1">
    <location>
        <begin position="861"/>
        <end position="871"/>
    </location>
</feature>
<protein>
    <recommendedName>
        <fullName evidence="8">Alpha-L-rhamnosidase</fullName>
    </recommendedName>
</protein>
<evidence type="ECO:0000259" key="4">
    <source>
        <dbReference type="Pfam" id="PF17389"/>
    </source>
</evidence>
<dbReference type="PANTHER" id="PTHR36848">
    <property type="entry name" value="DNA-BINDING PROTEIN (PUTATIVE SECRETED PROTEIN)-RELATED"/>
    <property type="match status" value="1"/>
</dbReference>
<feature type="domain" description="Alpha-L-rhamnosidase concanavalin-like" evidence="2">
    <location>
        <begin position="1682"/>
        <end position="1777"/>
    </location>
</feature>
<feature type="compositionally biased region" description="Basic residues" evidence="1">
    <location>
        <begin position="919"/>
        <end position="928"/>
    </location>
</feature>
<dbReference type="InterPro" id="IPR008979">
    <property type="entry name" value="Galactose-bd-like_sf"/>
</dbReference>
<gene>
    <name evidence="6" type="ORF">SLI_0328</name>
</gene>
<feature type="compositionally biased region" description="Basic residues" evidence="1">
    <location>
        <begin position="891"/>
        <end position="900"/>
    </location>
</feature>
<dbReference type="InterPro" id="IPR013737">
    <property type="entry name" value="Bac_rhamnosid_N"/>
</dbReference>
<proteinExistence type="predicted"/>
<feature type="compositionally biased region" description="Basic residues" evidence="1">
    <location>
        <begin position="997"/>
        <end position="1007"/>
    </location>
</feature>
<dbReference type="PANTHER" id="PTHR36848:SF2">
    <property type="entry name" value="SECRETED PROTEIN"/>
    <property type="match status" value="1"/>
</dbReference>
<dbReference type="Pfam" id="PF25788">
    <property type="entry name" value="Ig_Rha78A_N"/>
    <property type="match status" value="1"/>
</dbReference>
<feature type="region of interest" description="Disordered" evidence="1">
    <location>
        <begin position="809"/>
        <end position="1140"/>
    </location>
</feature>
<dbReference type="Gene3D" id="3.40.50.880">
    <property type="match status" value="1"/>
</dbReference>
<dbReference type="Gene3D" id="2.60.40.10">
    <property type="entry name" value="Immunoglobulins"/>
    <property type="match status" value="1"/>
</dbReference>
<dbReference type="InterPro" id="IPR035396">
    <property type="entry name" value="Bac_rhamnosid6H"/>
</dbReference>
<organism evidence="6 7">
    <name type="scientific">Streptomyces lividans 1326</name>
    <dbReference type="NCBI Taxonomy" id="1200984"/>
    <lineage>
        <taxon>Bacteria</taxon>
        <taxon>Bacillati</taxon>
        <taxon>Actinomycetota</taxon>
        <taxon>Actinomycetes</taxon>
        <taxon>Kitasatosporales</taxon>
        <taxon>Streptomycetaceae</taxon>
        <taxon>Streptomyces</taxon>
    </lineage>
</organism>
<evidence type="ECO:0000313" key="7">
    <source>
        <dbReference type="Proteomes" id="UP000014062"/>
    </source>
</evidence>
<dbReference type="Proteomes" id="UP000014062">
    <property type="component" value="Chromosome"/>
</dbReference>
<dbReference type="Pfam" id="PF08531">
    <property type="entry name" value="Bac_rhamnosid_N"/>
    <property type="match status" value="1"/>
</dbReference>
<dbReference type="InterPro" id="IPR013783">
    <property type="entry name" value="Ig-like_fold"/>
</dbReference>
<name>A0A7U9DLB0_STRLI</name>
<dbReference type="Pfam" id="PF17389">
    <property type="entry name" value="Bac_rhamnosid6H"/>
    <property type="match status" value="1"/>
</dbReference>
<dbReference type="InterPro" id="IPR006311">
    <property type="entry name" value="TAT_signal"/>
</dbReference>
<sequence length="2219" mass="241091">MPEHPLSRRRFVAAAGATGALVAVGLPDAAHASGRPAGPAGQERHAWSARHFADPRHDSRPTVYWYWNGPVTPELVDRQLADLRSKGMYEVILFSFDNAEMTPVFFTEEWFDIVGHVLRTAERTGMRVWLFNDDHFPSGRAGEFIVKGGRVGTRTYAPRPDLRLKALARSTTVVRGPASIDLRRSTGVGVDAGRLVADAAVLDGAAVLRDSAEWGDCTVTGSAKAEHGAAGLLVRGSADGRTGYAVSFDQTGVVTVERLTDGAEPAELLRSPRTDGFNKTKFHTLRITLGDGGLSVTLDGRDKGTVADLAEEAGGAGVRAVGDQRAVWESLTVEAADGTTLYTGAFDRSAAAGDFPERALSTAGFTLAAAAARPTAATAATDVVDLTDRLTGGHTWQVPAGEWQVDLFGGVLLADDSQGYSRSYVDLLDDEPVELFLDIVPGEYHRRFGHYFGTVVPGFWDDEPFFASAEAHFKRLPWSPALDGALRTVGATPGTAYAAAFDDLGRSGRIARGNYWRAVSDRFATAFRKQAQWYEKRGVALITNPLYDETAPAKRIPSTGDLHKVNQWAQVPGGDIITAEYVAGEPTMIPRNPVSVAHQMGRERALLEMFGNMGWQVTPGFVHATVGAQAARGVNLTVLHALWTDESRVYFPPPFGPRAPWWWAMRPLAEWIGRVMEAGRGTSAARTALLQPQRAAEQWTGTDRQQDVDGPLSEAAYALERAQVDFDLLHEGALTRDPALLAHAEVRKGRLVVGAAAYDLVVIPRTPVLDADGVRVLREFVRTGGTVIAVGALDTEEADGGDRTLAHGLADLFGSRTPARRPLGHRRARSRRRRSGHGRRRARTAPGRRPGAAGAPGPRHRLPDQQRERRAGAHRRRPPGHRRARDLGPRDRHRRHRPRVPGHQERRAGPAGPGALPDRRRRGPRRPPRPAPPHRSDPARPVRDTPRQRPARHGGGDGGRDPPARRRRRRPPLPRHRAHRRHAHPGPGGRRLDPHLRTRGRGARHRAPGQLDGARRAVLGQRHVHHRHRCRRRPAARPPRRAGPRGRPRRRGGVRQRHRAAAAAVGPVRGRRHGTRQGRAQHAAGPGRQHAVQRAQEATAVRPARPRDPALPAPDHRRTAPQLTSRPPPPQGAAMPRTNPPVRHRTAAALAGVTAFVTLLAGAVTADAATTGTITPTALRTQHLTEALGIDDTTPDLNWQTTAGAPNTRQAAYRVQAATSLQRLRASRPDLWDSGKVESSVPGTTYAGKDPGSRAKVYWRVMLWSGKGKRHSGWSTTAVFETGLTRQSDWDAQWITHPDWRLSDRTVEPVVVHLPRTTARYVRLDVTRLGLPLAESFPDRTWRLQLGEIDVRDSTTATTGLARGAAVTASESNTVRKSWEPALAVDGLPNSALQTAAGYASAAHTGPDVSGAPITLTLDLKSVKTFDEVALYPRADVLTDDGRIPGLPVDYTVSAADSADGPATRLAAVSGQRQPTPYLPAGLPLLTDDFTLPKRVRSARLYIAGLGVYDATVNGEPVGDAVLEPANTDFAERVQYATYDVTDRLRTGANTLGVALGNGMSNVVSTADRYRKLYGNLSDPKLIARLEVTLADGRVRTITSGDDWRTTLGPTTASNWYGGEDYDARREIPRWDEPAGDRRGWRHAVAVAGPGTADRPALLSARETEPIRVVETLKGKEVDGAEGSRVFDLGRNIAGWPEITVRAPQGTAIRVYPAESLKDGHAFQSISNVGAPLWDSYTTAGGRHAESWHPRFSYHGFRYLELRGVPENATVSVRGHVLRTDNASAGDFTSSDPLINGIHSLIRRSIEGNMMSVLTDCPSREKLGWLEQNQLVFPALAGNYDMRAYLRKIVRDMADAQTPDGLVPSTVPEYTSLPGAYRNDSNWGGAFVLVPWQLYLTYGDRQTLETYYPDMRRYAAFLEAQAADGILDYGLGDWFTPDRTFPRAVAGTYGYWRVVDTLGRIASLLGDTAAADEYRRKAAASVEALTAKYYDATTGTFGGGGHGAEALALDMGAYPQGERDRLLSHFTDAIKDAGNHLVLGEISLPAAFRVLSAADRDDEVHAIATQTTSPSYGYQVLAGNTTLGESWDGGPGQSQNHFMLGAIDSWFTTRVAGISQTEDSVGYAKLLVDPAVEGDMTSAAGSYRTPYGVARTDWERSDDRFRLTVDVPAGSTAEVHVPVAGEHAEAPGSARLLRLTGGEAVYEVGSGHWTFRSTMERGR</sequence>
<dbReference type="PROSITE" id="PS51318">
    <property type="entry name" value="TAT"/>
    <property type="match status" value="1"/>
</dbReference>
<evidence type="ECO:0008006" key="8">
    <source>
        <dbReference type="Google" id="ProtNLM"/>
    </source>
</evidence>
<evidence type="ECO:0000256" key="1">
    <source>
        <dbReference type="SAM" id="MobiDB-lite"/>
    </source>
</evidence>
<evidence type="ECO:0000259" key="2">
    <source>
        <dbReference type="Pfam" id="PF05592"/>
    </source>
</evidence>
<dbReference type="InterPro" id="IPR053161">
    <property type="entry name" value="Ulvan_degrading_GH"/>
</dbReference>
<dbReference type="Gene3D" id="2.60.120.560">
    <property type="entry name" value="Exo-inulinase, domain 1"/>
    <property type="match status" value="1"/>
</dbReference>
<feature type="domain" description="Alpha-L-rhamnosidase C-terminal" evidence="5">
    <location>
        <begin position="2113"/>
        <end position="2183"/>
    </location>
</feature>
<evidence type="ECO:0000259" key="5">
    <source>
        <dbReference type="Pfam" id="PF17390"/>
    </source>
</evidence>
<dbReference type="Gene3D" id="2.60.120.260">
    <property type="entry name" value="Galactose-binding domain-like"/>
    <property type="match status" value="2"/>
</dbReference>
<dbReference type="Gene3D" id="1.50.10.10">
    <property type="match status" value="1"/>
</dbReference>
<feature type="compositionally biased region" description="Basic residues" evidence="1">
    <location>
        <begin position="872"/>
        <end position="884"/>
    </location>
</feature>
<dbReference type="EMBL" id="CM001889">
    <property type="protein sequence ID" value="EOY45047.1"/>
    <property type="molecule type" value="Genomic_DNA"/>
</dbReference>
<dbReference type="Gene3D" id="2.60.420.10">
    <property type="entry name" value="Maltose phosphorylase, domain 3"/>
    <property type="match status" value="1"/>
</dbReference>
<dbReference type="InterPro" id="IPR035398">
    <property type="entry name" value="Bac_rhamnosid_C"/>
</dbReference>
<feature type="compositionally biased region" description="Basic and acidic residues" evidence="1">
    <location>
        <begin position="934"/>
        <end position="947"/>
    </location>
</feature>
<feature type="compositionally biased region" description="Basic and acidic residues" evidence="1">
    <location>
        <begin position="954"/>
        <end position="964"/>
    </location>
</feature>
<feature type="compositionally biased region" description="Basic residues" evidence="1">
    <location>
        <begin position="1022"/>
        <end position="1060"/>
    </location>
</feature>
<accession>A0A7U9DLB0</accession>
<feature type="domain" description="Alpha-L-rhamnosidase six-hairpin glycosidase" evidence="4">
    <location>
        <begin position="1785"/>
        <end position="2111"/>
    </location>
</feature>
<dbReference type="SUPFAM" id="SSF49785">
    <property type="entry name" value="Galactose-binding domain-like"/>
    <property type="match status" value="1"/>
</dbReference>
<dbReference type="Pfam" id="PF17390">
    <property type="entry name" value="Bac_rhamnosid_C"/>
    <property type="match status" value="1"/>
</dbReference>
<dbReference type="SUPFAM" id="SSF48208">
    <property type="entry name" value="Six-hairpin glycosidases"/>
    <property type="match status" value="1"/>
</dbReference>
<feature type="domain" description="Bacterial alpha-L-rhamnosidase N-terminal" evidence="3">
    <location>
        <begin position="1494"/>
        <end position="1671"/>
    </location>
</feature>
<dbReference type="GO" id="GO:0005975">
    <property type="term" value="P:carbohydrate metabolic process"/>
    <property type="evidence" value="ECO:0007669"/>
    <property type="project" value="InterPro"/>
</dbReference>
<dbReference type="InterPro" id="IPR008902">
    <property type="entry name" value="Rhamnosid_concanavalin"/>
</dbReference>
<feature type="compositionally biased region" description="Low complexity" evidence="1">
    <location>
        <begin position="844"/>
        <end position="857"/>
    </location>
</feature>
<dbReference type="InterPro" id="IPR029062">
    <property type="entry name" value="Class_I_gatase-like"/>
</dbReference>
<dbReference type="InterPro" id="IPR012341">
    <property type="entry name" value="6hp_glycosidase-like_sf"/>
</dbReference>
<evidence type="ECO:0000313" key="6">
    <source>
        <dbReference type="EMBL" id="EOY45047.1"/>
    </source>
</evidence>